<dbReference type="GO" id="GO:0003677">
    <property type="term" value="F:DNA binding"/>
    <property type="evidence" value="ECO:0007669"/>
    <property type="project" value="UniProtKB-KW"/>
</dbReference>
<dbReference type="SMART" id="SM00419">
    <property type="entry name" value="HTH_CRP"/>
    <property type="match status" value="1"/>
</dbReference>
<dbReference type="GeneID" id="83715893"/>
<feature type="domain" description="Cyclic nucleotide-binding" evidence="4">
    <location>
        <begin position="17"/>
        <end position="136"/>
    </location>
</feature>
<dbReference type="PANTHER" id="PTHR24567">
    <property type="entry name" value="CRP FAMILY TRANSCRIPTIONAL REGULATORY PROTEIN"/>
    <property type="match status" value="1"/>
</dbReference>
<dbReference type="InterPro" id="IPR014710">
    <property type="entry name" value="RmlC-like_jellyroll"/>
</dbReference>
<dbReference type="InterPro" id="IPR050397">
    <property type="entry name" value="Env_Response_Regulators"/>
</dbReference>
<dbReference type="SUPFAM" id="SSF51206">
    <property type="entry name" value="cAMP-binding domain-like"/>
    <property type="match status" value="1"/>
</dbReference>
<reference evidence="7 9" key="2">
    <citation type="submission" date="2018-01" db="EMBL/GenBank/DDBJ databases">
        <title>Draft genome sequence of the feruloyl esterase-producing strain Lactobacillus fermentum CRL 1446, isolated from artisanal goat milk cheese.</title>
        <authorList>
            <person name="Abeijon Mukdsi M.C."/>
            <person name="Saavedra L."/>
            <person name="Gauffin Cano M.P."/>
            <person name="Hebert E.M."/>
            <person name="Medina R.B."/>
        </authorList>
    </citation>
    <scope>NUCLEOTIDE SEQUENCE [LARGE SCALE GENOMIC DNA]</scope>
    <source>
        <strain evidence="7 9">CRL 1446</strain>
    </source>
</reference>
<evidence type="ECO:0000313" key="7">
    <source>
        <dbReference type="EMBL" id="PNV58565.1"/>
    </source>
</evidence>
<evidence type="ECO:0000259" key="4">
    <source>
        <dbReference type="PROSITE" id="PS50042"/>
    </source>
</evidence>
<protein>
    <submittedName>
        <fullName evidence="6 7">Transcriptional regulator</fullName>
    </submittedName>
</protein>
<dbReference type="OrthoDB" id="9798104at2"/>
<dbReference type="InterPro" id="IPR036390">
    <property type="entry name" value="WH_DNA-bd_sf"/>
</dbReference>
<sequence>MMTAINGEHLCVSLVPLFNQLSLPDQKRIETMVHHHHYQRREIILSPGDEGKLLIVEAGRLKLYQLSESGDEQVLAVLGTGEYVGEQWLYGAANEAIFAVVEQDAAICELTYDAFTNLLAEYPELAARLLQLTMAKVRELTAQNQFLVIDGVEERLWAYLSHLASQRGGRFTLPMKMKDLAAYLGTTPETLSRKFRHLQEEGKITRQNRVVTISQ</sequence>
<dbReference type="AlphaFoldDB" id="A0A0F4HFK4"/>
<evidence type="ECO:0000313" key="6">
    <source>
        <dbReference type="EMBL" id="APU46007.1"/>
    </source>
</evidence>
<evidence type="ECO:0000259" key="5">
    <source>
        <dbReference type="PROSITE" id="PS51063"/>
    </source>
</evidence>
<dbReference type="GO" id="GO:0003700">
    <property type="term" value="F:DNA-binding transcription factor activity"/>
    <property type="evidence" value="ECO:0007669"/>
    <property type="project" value="TreeGrafter"/>
</dbReference>
<evidence type="ECO:0000256" key="2">
    <source>
        <dbReference type="ARBA" id="ARBA00023125"/>
    </source>
</evidence>
<dbReference type="EMBL" id="POTQ01000002">
    <property type="protein sequence ID" value="PNV58565.1"/>
    <property type="molecule type" value="Genomic_DNA"/>
</dbReference>
<evidence type="ECO:0000256" key="3">
    <source>
        <dbReference type="ARBA" id="ARBA00023163"/>
    </source>
</evidence>
<reference evidence="6 8" key="1">
    <citation type="submission" date="2016-12" db="EMBL/GenBank/DDBJ databases">
        <title>Complete Genome Sequence of Lactobacillus fermentum Strain SNUV175, a Probiotic for Treatment of Bacterial Vaginosis.</title>
        <authorList>
            <person name="Lee S."/>
            <person name="You H.J."/>
            <person name="Kwon B."/>
            <person name="Ko G."/>
        </authorList>
    </citation>
    <scope>NUCLEOTIDE SEQUENCE [LARGE SCALE GENOMIC DNA]</scope>
    <source>
        <strain evidence="6 8">SNUV175</strain>
    </source>
</reference>
<keyword evidence="2" id="KW-0238">DNA-binding</keyword>
<dbReference type="CDD" id="cd00038">
    <property type="entry name" value="CAP_ED"/>
    <property type="match status" value="1"/>
</dbReference>
<dbReference type="Pfam" id="PF00027">
    <property type="entry name" value="cNMP_binding"/>
    <property type="match status" value="1"/>
</dbReference>
<keyword evidence="1" id="KW-0805">Transcription regulation</keyword>
<dbReference type="Gene3D" id="1.10.10.10">
    <property type="entry name" value="Winged helix-like DNA-binding domain superfamily/Winged helix DNA-binding domain"/>
    <property type="match status" value="1"/>
</dbReference>
<dbReference type="Proteomes" id="UP000236514">
    <property type="component" value="Unassembled WGS sequence"/>
</dbReference>
<evidence type="ECO:0000313" key="8">
    <source>
        <dbReference type="Proteomes" id="UP000185427"/>
    </source>
</evidence>
<feature type="domain" description="HTH crp-type" evidence="5">
    <location>
        <begin position="150"/>
        <end position="215"/>
    </location>
</feature>
<dbReference type="SMART" id="SM00100">
    <property type="entry name" value="cNMP"/>
    <property type="match status" value="1"/>
</dbReference>
<dbReference type="InterPro" id="IPR000595">
    <property type="entry name" value="cNMP-bd_dom"/>
</dbReference>
<dbReference type="PROSITE" id="PS50042">
    <property type="entry name" value="CNMP_BINDING_3"/>
    <property type="match status" value="1"/>
</dbReference>
<dbReference type="Gene3D" id="2.60.120.10">
    <property type="entry name" value="Jelly Rolls"/>
    <property type="match status" value="1"/>
</dbReference>
<dbReference type="GO" id="GO:0005829">
    <property type="term" value="C:cytosol"/>
    <property type="evidence" value="ECO:0007669"/>
    <property type="project" value="TreeGrafter"/>
</dbReference>
<name>A0A0F4HFK4_LIMFE</name>
<dbReference type="PROSITE" id="PS51063">
    <property type="entry name" value="HTH_CRP_2"/>
    <property type="match status" value="1"/>
</dbReference>
<keyword evidence="3" id="KW-0804">Transcription</keyword>
<dbReference type="SUPFAM" id="SSF46785">
    <property type="entry name" value="Winged helix' DNA-binding domain"/>
    <property type="match status" value="1"/>
</dbReference>
<proteinExistence type="predicted"/>
<accession>A0A0F4HFK4</accession>
<evidence type="ECO:0000313" key="9">
    <source>
        <dbReference type="Proteomes" id="UP000236514"/>
    </source>
</evidence>
<dbReference type="PATRIC" id="fig|1613.32.peg.744"/>
<dbReference type="Pfam" id="PF13545">
    <property type="entry name" value="HTH_Crp_2"/>
    <property type="match status" value="1"/>
</dbReference>
<dbReference type="InterPro" id="IPR036388">
    <property type="entry name" value="WH-like_DNA-bd_sf"/>
</dbReference>
<dbReference type="RefSeq" id="WP_023465623.1">
    <property type="nucleotide sequence ID" value="NZ_CP019030.1"/>
</dbReference>
<dbReference type="Proteomes" id="UP000185427">
    <property type="component" value="Chromosome"/>
</dbReference>
<evidence type="ECO:0000256" key="1">
    <source>
        <dbReference type="ARBA" id="ARBA00023015"/>
    </source>
</evidence>
<dbReference type="EMBL" id="CP019030">
    <property type="protein sequence ID" value="APU46007.1"/>
    <property type="molecule type" value="Genomic_DNA"/>
</dbReference>
<dbReference type="PANTHER" id="PTHR24567:SF74">
    <property type="entry name" value="HTH-TYPE TRANSCRIPTIONAL REGULATOR ARCR"/>
    <property type="match status" value="1"/>
</dbReference>
<organism evidence="7 9">
    <name type="scientific">Limosilactobacillus fermentum</name>
    <name type="common">Lactobacillus fermentum</name>
    <dbReference type="NCBI Taxonomy" id="1613"/>
    <lineage>
        <taxon>Bacteria</taxon>
        <taxon>Bacillati</taxon>
        <taxon>Bacillota</taxon>
        <taxon>Bacilli</taxon>
        <taxon>Lactobacillales</taxon>
        <taxon>Lactobacillaceae</taxon>
        <taxon>Limosilactobacillus</taxon>
    </lineage>
</organism>
<dbReference type="InterPro" id="IPR012318">
    <property type="entry name" value="HTH_CRP"/>
</dbReference>
<gene>
    <name evidence="6" type="ORF">BUW47_06010</name>
    <name evidence="7" type="ORF">C1Y38_01340</name>
</gene>
<dbReference type="PRINTS" id="PR00034">
    <property type="entry name" value="HTHCRP"/>
</dbReference>
<dbReference type="InterPro" id="IPR018490">
    <property type="entry name" value="cNMP-bd_dom_sf"/>
</dbReference>